<evidence type="ECO:0000313" key="2">
    <source>
        <dbReference type="Proteomes" id="UP000324106"/>
    </source>
</evidence>
<gene>
    <name evidence="1" type="ORF">DEJ46_16695</name>
</gene>
<dbReference type="AlphaFoldDB" id="A0A5P2ARV4"/>
<name>A0A5P2ARV4_STRVZ</name>
<protein>
    <submittedName>
        <fullName evidence="1">Uncharacterized protein</fullName>
    </submittedName>
</protein>
<proteinExistence type="predicted"/>
<evidence type="ECO:0000313" key="1">
    <source>
        <dbReference type="EMBL" id="QES20557.1"/>
    </source>
</evidence>
<organism evidence="1 2">
    <name type="scientific">Streptomyces venezuelae</name>
    <dbReference type="NCBI Taxonomy" id="54571"/>
    <lineage>
        <taxon>Bacteria</taxon>
        <taxon>Bacillati</taxon>
        <taxon>Actinomycetota</taxon>
        <taxon>Actinomycetes</taxon>
        <taxon>Kitasatosporales</taxon>
        <taxon>Streptomycetaceae</taxon>
        <taxon>Streptomyces</taxon>
    </lineage>
</organism>
<sequence length="116" mass="12277">MRGALVRSRATTMLRRSVATETVVERARQEPEVSSTTSFSCRAVPVTFMVIFPAPTVPGVTVPMVRASAPQGECMQENFAATGTGDVVGLDGMPIRRTVGRDTGYRSSSVGGTSHS</sequence>
<accession>A0A5P2ARV4</accession>
<reference evidence="1 2" key="1">
    <citation type="submission" date="2018-05" db="EMBL/GenBank/DDBJ databases">
        <title>Streptomyces venezuelae.</title>
        <authorList>
            <person name="Kim W."/>
            <person name="Lee N."/>
            <person name="Cho B.-K."/>
        </authorList>
    </citation>
    <scope>NUCLEOTIDE SEQUENCE [LARGE SCALE GENOMIC DNA]</scope>
    <source>
        <strain evidence="1 2">ATCC 15068</strain>
    </source>
</reference>
<dbReference type="EMBL" id="CP029194">
    <property type="protein sequence ID" value="QES20557.1"/>
    <property type="molecule type" value="Genomic_DNA"/>
</dbReference>
<dbReference type="Proteomes" id="UP000324106">
    <property type="component" value="Chromosome"/>
</dbReference>